<protein>
    <submittedName>
        <fullName evidence="1">Uncharacterized protein</fullName>
    </submittedName>
</protein>
<organism evidence="1 2">
    <name type="scientific">Portunus trituberculatus</name>
    <name type="common">Swimming crab</name>
    <name type="synonym">Neptunus trituberculatus</name>
    <dbReference type="NCBI Taxonomy" id="210409"/>
    <lineage>
        <taxon>Eukaryota</taxon>
        <taxon>Metazoa</taxon>
        <taxon>Ecdysozoa</taxon>
        <taxon>Arthropoda</taxon>
        <taxon>Crustacea</taxon>
        <taxon>Multicrustacea</taxon>
        <taxon>Malacostraca</taxon>
        <taxon>Eumalacostraca</taxon>
        <taxon>Eucarida</taxon>
        <taxon>Decapoda</taxon>
        <taxon>Pleocyemata</taxon>
        <taxon>Brachyura</taxon>
        <taxon>Eubrachyura</taxon>
        <taxon>Portunoidea</taxon>
        <taxon>Portunidae</taxon>
        <taxon>Portuninae</taxon>
        <taxon>Portunus</taxon>
    </lineage>
</organism>
<dbReference type="Proteomes" id="UP000324222">
    <property type="component" value="Unassembled WGS sequence"/>
</dbReference>
<sequence length="52" mass="6112">MLAVRPHALLRHRAAGGRFVTRCSSPRRFRCVMVPHFFKRIEVEDVRFTTTV</sequence>
<name>A0A5B7IVN8_PORTR</name>
<keyword evidence="2" id="KW-1185">Reference proteome</keyword>
<dbReference type="EMBL" id="VSRR010066181">
    <property type="protein sequence ID" value="MPC84708.1"/>
    <property type="molecule type" value="Genomic_DNA"/>
</dbReference>
<reference evidence="1 2" key="1">
    <citation type="submission" date="2019-05" db="EMBL/GenBank/DDBJ databases">
        <title>Another draft genome of Portunus trituberculatus and its Hox gene families provides insights of decapod evolution.</title>
        <authorList>
            <person name="Jeong J.-H."/>
            <person name="Song I."/>
            <person name="Kim S."/>
            <person name="Choi T."/>
            <person name="Kim D."/>
            <person name="Ryu S."/>
            <person name="Kim W."/>
        </authorList>
    </citation>
    <scope>NUCLEOTIDE SEQUENCE [LARGE SCALE GENOMIC DNA]</scope>
    <source>
        <tissue evidence="1">Muscle</tissue>
    </source>
</reference>
<evidence type="ECO:0000313" key="2">
    <source>
        <dbReference type="Proteomes" id="UP000324222"/>
    </source>
</evidence>
<evidence type="ECO:0000313" key="1">
    <source>
        <dbReference type="EMBL" id="MPC84708.1"/>
    </source>
</evidence>
<accession>A0A5B7IVN8</accession>
<dbReference type="AlphaFoldDB" id="A0A5B7IVN8"/>
<proteinExistence type="predicted"/>
<comment type="caution">
    <text evidence="1">The sequence shown here is derived from an EMBL/GenBank/DDBJ whole genome shotgun (WGS) entry which is preliminary data.</text>
</comment>
<gene>
    <name evidence="1" type="ORF">E2C01_079454</name>
</gene>